<evidence type="ECO:0000259" key="1">
    <source>
        <dbReference type="PROSITE" id="PS51819"/>
    </source>
</evidence>
<organism evidence="2 3">
    <name type="scientific">Streptomyces cavourensis</name>
    <dbReference type="NCBI Taxonomy" id="67258"/>
    <lineage>
        <taxon>Bacteria</taxon>
        <taxon>Bacillati</taxon>
        <taxon>Actinomycetota</taxon>
        <taxon>Actinomycetes</taxon>
        <taxon>Kitasatosporales</taxon>
        <taxon>Streptomycetaceae</taxon>
        <taxon>Streptomyces</taxon>
    </lineage>
</organism>
<sequence>MSDSYKTTGTAGAYGRPMTPRLDAISIITADLPASLAFYRRLGLAIPAGAESAPHVEVVLPGGQRVLWDTEDVIRSFDPDWERPTGGERLGLAFLCDGPEEVDALYAELTGAGHTGHLKPWDAVWGQRYAVVLDPDGCGVSLFAPASPAAAPATSAAPAAPAGSPGEK</sequence>
<dbReference type="PROSITE" id="PS51819">
    <property type="entry name" value="VOC"/>
    <property type="match status" value="1"/>
</dbReference>
<dbReference type="Proteomes" id="UP000253779">
    <property type="component" value="Chromosome"/>
</dbReference>
<dbReference type="Pfam" id="PF00903">
    <property type="entry name" value="Glyoxalase"/>
    <property type="match status" value="1"/>
</dbReference>
<evidence type="ECO:0000313" key="3">
    <source>
        <dbReference type="Proteomes" id="UP000253779"/>
    </source>
</evidence>
<protein>
    <submittedName>
        <fullName evidence="2">Glyoxalase</fullName>
    </submittedName>
</protein>
<reference evidence="2 3" key="1">
    <citation type="submission" date="2018-07" db="EMBL/GenBank/DDBJ databases">
        <title>Complete genome sequence of soil actinomycete Streptomyces cavourensis tj430.</title>
        <authorList>
            <person name="Wang P."/>
            <person name="Huang Y."/>
        </authorList>
    </citation>
    <scope>NUCLEOTIDE SEQUENCE [LARGE SCALE GENOMIC DNA]</scope>
    <source>
        <strain evidence="2 3">TJ430</strain>
    </source>
</reference>
<dbReference type="PANTHER" id="PTHR36503:SF3">
    <property type="entry name" value="BLR0126 PROTEIN"/>
    <property type="match status" value="1"/>
</dbReference>
<name>A0AAD0Q9J8_9ACTN</name>
<dbReference type="InterPro" id="IPR004360">
    <property type="entry name" value="Glyas_Fos-R_dOase_dom"/>
</dbReference>
<gene>
    <name evidence="2" type="ORF">DTW94_28105</name>
</gene>
<proteinExistence type="predicted"/>
<dbReference type="AlphaFoldDB" id="A0AAD0Q9J8"/>
<dbReference type="InterPro" id="IPR037523">
    <property type="entry name" value="VOC_core"/>
</dbReference>
<dbReference type="InterPro" id="IPR029068">
    <property type="entry name" value="Glyas_Bleomycin-R_OHBP_Dase"/>
</dbReference>
<dbReference type="SUPFAM" id="SSF54593">
    <property type="entry name" value="Glyoxalase/Bleomycin resistance protein/Dihydroxybiphenyl dioxygenase"/>
    <property type="match status" value="1"/>
</dbReference>
<feature type="domain" description="VOC" evidence="1">
    <location>
        <begin position="21"/>
        <end position="145"/>
    </location>
</feature>
<dbReference type="Gene3D" id="3.10.180.10">
    <property type="entry name" value="2,3-Dihydroxybiphenyl 1,2-Dioxygenase, domain 1"/>
    <property type="match status" value="1"/>
</dbReference>
<evidence type="ECO:0000313" key="2">
    <source>
        <dbReference type="EMBL" id="AXI74729.1"/>
    </source>
</evidence>
<dbReference type="EMBL" id="CP030930">
    <property type="protein sequence ID" value="AXI74729.1"/>
    <property type="molecule type" value="Genomic_DNA"/>
</dbReference>
<accession>A0AAD0Q9J8</accession>
<dbReference type="PANTHER" id="PTHR36503">
    <property type="entry name" value="BLR2520 PROTEIN"/>
    <property type="match status" value="1"/>
</dbReference>